<organism evidence="2 3">
    <name type="scientific">Stachybotrys chlorohalonatus (strain IBT 40285)</name>
    <dbReference type="NCBI Taxonomy" id="1283841"/>
    <lineage>
        <taxon>Eukaryota</taxon>
        <taxon>Fungi</taxon>
        <taxon>Dikarya</taxon>
        <taxon>Ascomycota</taxon>
        <taxon>Pezizomycotina</taxon>
        <taxon>Sordariomycetes</taxon>
        <taxon>Hypocreomycetidae</taxon>
        <taxon>Hypocreales</taxon>
        <taxon>Stachybotryaceae</taxon>
        <taxon>Stachybotrys</taxon>
    </lineage>
</organism>
<dbReference type="AlphaFoldDB" id="A0A084QFB5"/>
<dbReference type="Proteomes" id="UP000028524">
    <property type="component" value="Unassembled WGS sequence"/>
</dbReference>
<name>A0A084QFB5_STAC4</name>
<dbReference type="EMBL" id="KL660784">
    <property type="protein sequence ID" value="KFA62650.1"/>
    <property type="molecule type" value="Genomic_DNA"/>
</dbReference>
<evidence type="ECO:0000256" key="1">
    <source>
        <dbReference type="SAM" id="MobiDB-lite"/>
    </source>
</evidence>
<feature type="compositionally biased region" description="Polar residues" evidence="1">
    <location>
        <begin position="141"/>
        <end position="154"/>
    </location>
</feature>
<protein>
    <submittedName>
        <fullName evidence="2">Uncharacterized protein</fullName>
    </submittedName>
</protein>
<dbReference type="InParanoid" id="A0A084QFB5"/>
<feature type="region of interest" description="Disordered" evidence="1">
    <location>
        <begin position="131"/>
        <end position="154"/>
    </location>
</feature>
<evidence type="ECO:0000313" key="3">
    <source>
        <dbReference type="Proteomes" id="UP000028524"/>
    </source>
</evidence>
<proteinExistence type="predicted"/>
<reference evidence="2 3" key="1">
    <citation type="journal article" date="2014" name="BMC Genomics">
        <title>Comparative genome sequencing reveals chemotype-specific gene clusters in the toxigenic black mold Stachybotrys.</title>
        <authorList>
            <person name="Semeiks J."/>
            <person name="Borek D."/>
            <person name="Otwinowski Z."/>
            <person name="Grishin N.V."/>
        </authorList>
    </citation>
    <scope>NUCLEOTIDE SEQUENCE [LARGE SCALE GENOMIC DNA]</scope>
    <source>
        <strain evidence="2 3">IBT 40285</strain>
    </source>
</reference>
<evidence type="ECO:0000313" key="2">
    <source>
        <dbReference type="EMBL" id="KFA62650.1"/>
    </source>
</evidence>
<sequence>MAPKTAEDAAAQTTKVPVSKHLRVAAAHFHLKATLASSCVRRRFWRCANPSLRCLRSRDGRNTGEGRNPLHRVWGRLSRRGYMELASSSGDSESDVQEKHDESYLSRIDSALPEEPWHLYRHTIAPFLDSDIDPSNKVERTGNTPSPSHGDTASSVHESIYLLDDDAASRIFKWENYYTQQSSSLLLVNDFELLPA</sequence>
<dbReference type="OrthoDB" id="10336531at2759"/>
<dbReference type="HOGENOM" id="CLU_1349681_0_0_1"/>
<gene>
    <name evidence="2" type="ORF">S40285_10569</name>
</gene>
<keyword evidence="3" id="KW-1185">Reference proteome</keyword>
<accession>A0A084QFB5</accession>